<organism evidence="1 2">
    <name type="scientific">Paenibacillus eucommiae</name>
    <dbReference type="NCBI Taxonomy" id="1355755"/>
    <lineage>
        <taxon>Bacteria</taxon>
        <taxon>Bacillati</taxon>
        <taxon>Bacillota</taxon>
        <taxon>Bacilli</taxon>
        <taxon>Bacillales</taxon>
        <taxon>Paenibacillaceae</taxon>
        <taxon>Paenibacillus</taxon>
    </lineage>
</organism>
<dbReference type="EMBL" id="JAGGLB010000046">
    <property type="protein sequence ID" value="MBP1996255.1"/>
    <property type="molecule type" value="Genomic_DNA"/>
</dbReference>
<dbReference type="Proteomes" id="UP001519287">
    <property type="component" value="Unassembled WGS sequence"/>
</dbReference>
<keyword evidence="2" id="KW-1185">Reference proteome</keyword>
<comment type="caution">
    <text evidence="1">The sequence shown here is derived from an EMBL/GenBank/DDBJ whole genome shotgun (WGS) entry which is preliminary data.</text>
</comment>
<proteinExistence type="predicted"/>
<name>A0ABS4J8X5_9BACL</name>
<evidence type="ECO:0000313" key="2">
    <source>
        <dbReference type="Proteomes" id="UP001519287"/>
    </source>
</evidence>
<dbReference type="RefSeq" id="WP_209978498.1">
    <property type="nucleotide sequence ID" value="NZ_JAGGLB010000046.1"/>
</dbReference>
<evidence type="ECO:0000313" key="1">
    <source>
        <dbReference type="EMBL" id="MBP1996255.1"/>
    </source>
</evidence>
<reference evidence="1 2" key="1">
    <citation type="submission" date="2021-03" db="EMBL/GenBank/DDBJ databases">
        <title>Genomic Encyclopedia of Type Strains, Phase IV (KMG-IV): sequencing the most valuable type-strain genomes for metagenomic binning, comparative biology and taxonomic classification.</title>
        <authorList>
            <person name="Goeker M."/>
        </authorList>
    </citation>
    <scope>NUCLEOTIDE SEQUENCE [LARGE SCALE GENOMIC DNA]</scope>
    <source>
        <strain evidence="1 2">DSM 26048</strain>
    </source>
</reference>
<protein>
    <submittedName>
        <fullName evidence="1">Uncharacterized protein</fullName>
    </submittedName>
</protein>
<accession>A0ABS4J8X5</accession>
<sequence>MGIGVETLRELKISGVLQDDEAVERLLGEHEQSLRKHIEDKQQMLNNLERMRGHLLQTKKIQIEPRIVTKGSFTIIGLRWSDQQLSEGNGIPQVWERFLLRVMR</sequence>
<gene>
    <name evidence="1" type="ORF">J2Z66_007901</name>
</gene>